<comment type="caution">
    <text evidence="2">The sequence shown here is derived from an EMBL/GenBank/DDBJ whole genome shotgun (WGS) entry which is preliminary data.</text>
</comment>
<name>A0AAP0MG01_9ROSI</name>
<evidence type="ECO:0000313" key="2">
    <source>
        <dbReference type="EMBL" id="KAK9202105.1"/>
    </source>
</evidence>
<dbReference type="EMBL" id="JBCGBO010000005">
    <property type="protein sequence ID" value="KAK9202105.1"/>
    <property type="molecule type" value="Genomic_DNA"/>
</dbReference>
<sequence length="105" mass="11628">MVGNGRGSRGEQDPTGGVTQNRRKSRRSKVKQSRVSSFDSRRSDCFSAARMAGERRSASKLQIGTKIGRNGGRKWEIWSGHVRAAVPHVSDLSGKEHKADEFDED</sequence>
<evidence type="ECO:0000313" key="3">
    <source>
        <dbReference type="Proteomes" id="UP001428341"/>
    </source>
</evidence>
<dbReference type="Proteomes" id="UP001428341">
    <property type="component" value="Unassembled WGS sequence"/>
</dbReference>
<feature type="compositionally biased region" description="Basic residues" evidence="1">
    <location>
        <begin position="21"/>
        <end position="32"/>
    </location>
</feature>
<feature type="region of interest" description="Disordered" evidence="1">
    <location>
        <begin position="1"/>
        <end position="65"/>
    </location>
</feature>
<organism evidence="2 3">
    <name type="scientific">Citrus x changshan-huyou</name>
    <dbReference type="NCBI Taxonomy" id="2935761"/>
    <lineage>
        <taxon>Eukaryota</taxon>
        <taxon>Viridiplantae</taxon>
        <taxon>Streptophyta</taxon>
        <taxon>Embryophyta</taxon>
        <taxon>Tracheophyta</taxon>
        <taxon>Spermatophyta</taxon>
        <taxon>Magnoliopsida</taxon>
        <taxon>eudicotyledons</taxon>
        <taxon>Gunneridae</taxon>
        <taxon>Pentapetalae</taxon>
        <taxon>rosids</taxon>
        <taxon>malvids</taxon>
        <taxon>Sapindales</taxon>
        <taxon>Rutaceae</taxon>
        <taxon>Aurantioideae</taxon>
        <taxon>Citrus</taxon>
    </lineage>
</organism>
<evidence type="ECO:0000256" key="1">
    <source>
        <dbReference type="SAM" id="MobiDB-lite"/>
    </source>
</evidence>
<reference evidence="2 3" key="1">
    <citation type="submission" date="2024-05" db="EMBL/GenBank/DDBJ databases">
        <title>Haplotype-resolved chromosome-level genome assembly of Huyou (Citrus changshanensis).</title>
        <authorList>
            <person name="Miao C."/>
            <person name="Chen W."/>
            <person name="Wu Y."/>
            <person name="Wang L."/>
            <person name="Zhao S."/>
            <person name="Grierson D."/>
            <person name="Xu C."/>
            <person name="Chen K."/>
        </authorList>
    </citation>
    <scope>NUCLEOTIDE SEQUENCE [LARGE SCALE GENOMIC DNA]</scope>
    <source>
        <strain evidence="2">01-14</strain>
        <tissue evidence="2">Leaf</tissue>
    </source>
</reference>
<keyword evidence="3" id="KW-1185">Reference proteome</keyword>
<gene>
    <name evidence="2" type="ORF">WN944_017315</name>
</gene>
<protein>
    <submittedName>
        <fullName evidence="2">Uncharacterized protein</fullName>
    </submittedName>
</protein>
<accession>A0AAP0MG01</accession>
<proteinExistence type="predicted"/>
<dbReference type="AlphaFoldDB" id="A0AAP0MG01"/>